<proteinExistence type="predicted"/>
<accession>A0A8S1SI16</accession>
<feature type="compositionally biased region" description="Low complexity" evidence="1">
    <location>
        <begin position="154"/>
        <end position="171"/>
    </location>
</feature>
<comment type="caution">
    <text evidence="2">The sequence shown here is derived from an EMBL/GenBank/DDBJ whole genome shotgun (WGS) entry which is preliminary data.</text>
</comment>
<name>A0A8S1SI16_PAROT</name>
<keyword evidence="3" id="KW-1185">Reference proteome</keyword>
<dbReference type="AlphaFoldDB" id="A0A8S1SI16"/>
<dbReference type="EMBL" id="CAJJDP010000011">
    <property type="protein sequence ID" value="CAD8141001.1"/>
    <property type="molecule type" value="Genomic_DNA"/>
</dbReference>
<gene>
    <name evidence="2" type="ORF">POCTA_138.1.T0120192</name>
</gene>
<organism evidence="2 3">
    <name type="scientific">Paramecium octaurelia</name>
    <dbReference type="NCBI Taxonomy" id="43137"/>
    <lineage>
        <taxon>Eukaryota</taxon>
        <taxon>Sar</taxon>
        <taxon>Alveolata</taxon>
        <taxon>Ciliophora</taxon>
        <taxon>Intramacronucleata</taxon>
        <taxon>Oligohymenophorea</taxon>
        <taxon>Peniculida</taxon>
        <taxon>Parameciidae</taxon>
        <taxon>Paramecium</taxon>
    </lineage>
</organism>
<sequence length="197" mass="22925">MNNNSGDQNTYQCEFCKTFVPNICRIIHDQKCSAKCQQPQTMPQNNITMQNQGQQSNNNNNNKVDGKIDSMKQKQDDNLNLNSQNFQQKQNINNYSSQIGTQQNQFCQLNDDVYGRQTNPYNPQTQCQNNILHFNNQKQQSPVQDSNTQNQFGQSPNKNQQQIPQNPNLFQSGKQWEPIKNSDFKIDQQFSYKKDAY</sequence>
<dbReference type="Proteomes" id="UP000683925">
    <property type="component" value="Unassembled WGS sequence"/>
</dbReference>
<feature type="region of interest" description="Disordered" evidence="1">
    <location>
        <begin position="138"/>
        <end position="182"/>
    </location>
</feature>
<feature type="compositionally biased region" description="Low complexity" evidence="1">
    <location>
        <begin position="50"/>
        <end position="62"/>
    </location>
</feature>
<evidence type="ECO:0000256" key="1">
    <source>
        <dbReference type="SAM" id="MobiDB-lite"/>
    </source>
</evidence>
<evidence type="ECO:0000313" key="2">
    <source>
        <dbReference type="EMBL" id="CAD8141001.1"/>
    </source>
</evidence>
<reference evidence="2" key="1">
    <citation type="submission" date="2021-01" db="EMBL/GenBank/DDBJ databases">
        <authorList>
            <consortium name="Genoscope - CEA"/>
            <person name="William W."/>
        </authorList>
    </citation>
    <scope>NUCLEOTIDE SEQUENCE</scope>
</reference>
<protein>
    <submittedName>
        <fullName evidence="2">Uncharacterized protein</fullName>
    </submittedName>
</protein>
<feature type="region of interest" description="Disordered" evidence="1">
    <location>
        <begin position="43"/>
        <end position="68"/>
    </location>
</feature>
<evidence type="ECO:0000313" key="3">
    <source>
        <dbReference type="Proteomes" id="UP000683925"/>
    </source>
</evidence>
<feature type="compositionally biased region" description="Polar residues" evidence="1">
    <location>
        <begin position="138"/>
        <end position="153"/>
    </location>
</feature>